<dbReference type="RefSeq" id="WP_247295261.1">
    <property type="nucleotide sequence ID" value="NZ_JAKNRW010000063.1"/>
</dbReference>
<evidence type="ECO:0000313" key="3">
    <source>
        <dbReference type="Proteomes" id="UP001299876"/>
    </source>
</evidence>
<reference evidence="2 3" key="1">
    <citation type="submission" date="2022-02" db="EMBL/GenBank/DDBJ databases">
        <title>Comparative genomics of the first Antarctic Pseudomonas spp. capable of biotransforming 2,4,6-Trinitrotoluene.</title>
        <authorList>
            <person name="Cabrera M.A."/>
            <person name="Marquez S.L."/>
            <person name="Perez-Donoso J.M."/>
        </authorList>
    </citation>
    <scope>NUCLEOTIDE SEQUENCE [LARGE SCALE GENOMIC DNA]</scope>
    <source>
        <strain evidence="2 3">TNT19</strain>
    </source>
</reference>
<evidence type="ECO:0000256" key="1">
    <source>
        <dbReference type="SAM" id="Phobius"/>
    </source>
</evidence>
<dbReference type="EMBL" id="JAKNRW010000063">
    <property type="protein sequence ID" value="MCK1794292.1"/>
    <property type="molecule type" value="Genomic_DNA"/>
</dbReference>
<accession>A0ABT0F9E0</accession>
<dbReference type="Proteomes" id="UP001299876">
    <property type="component" value="Unassembled WGS sequence"/>
</dbReference>
<proteinExistence type="predicted"/>
<keyword evidence="1" id="KW-0472">Membrane</keyword>
<gene>
    <name evidence="2" type="ORF">L9059_29755</name>
</gene>
<keyword evidence="1" id="KW-0812">Transmembrane</keyword>
<evidence type="ECO:0000313" key="2">
    <source>
        <dbReference type="EMBL" id="MCK1794292.1"/>
    </source>
</evidence>
<organism evidence="2 3">
    <name type="scientific">Pseudomonas violetae</name>
    <dbReference type="NCBI Taxonomy" id="2915813"/>
    <lineage>
        <taxon>Bacteria</taxon>
        <taxon>Pseudomonadati</taxon>
        <taxon>Pseudomonadota</taxon>
        <taxon>Gammaproteobacteria</taxon>
        <taxon>Pseudomonadales</taxon>
        <taxon>Pseudomonadaceae</taxon>
        <taxon>Pseudomonas</taxon>
    </lineage>
</organism>
<feature type="transmembrane region" description="Helical" evidence="1">
    <location>
        <begin position="65"/>
        <end position="89"/>
    </location>
</feature>
<protein>
    <submittedName>
        <fullName evidence="2">Uncharacterized protein</fullName>
    </submittedName>
</protein>
<name>A0ABT0F9E0_9PSED</name>
<comment type="caution">
    <text evidence="2">The sequence shown here is derived from an EMBL/GenBank/DDBJ whole genome shotgun (WGS) entry which is preliminary data.</text>
</comment>
<sequence>MRSNIIEVAGGTFVVTAISYATGIAYYNAFFRNLNGNPDLFSVSLERILFEGGRQLLAIAFKPTLAIIGLTLGATILNLIFTKLGINFFNNLSLKIKNSTIWASIEKFSWAYLFLAMSIVTSFAFGSGNEAGAKYARTTNCTSSTVNTEKDSISGCIVYKTDSEIWLLTSQKNQKLLLNIPNDKYLSIEIH</sequence>
<feature type="transmembrane region" description="Helical" evidence="1">
    <location>
        <begin position="12"/>
        <end position="31"/>
    </location>
</feature>
<keyword evidence="3" id="KW-1185">Reference proteome</keyword>
<feature type="transmembrane region" description="Helical" evidence="1">
    <location>
        <begin position="110"/>
        <end position="128"/>
    </location>
</feature>
<keyword evidence="1" id="KW-1133">Transmembrane helix</keyword>